<dbReference type="AlphaFoldDB" id="A0A9P1G3L3"/>
<keyword evidence="4" id="KW-1185">Reference proteome</keyword>
<gene>
    <name evidence="2" type="ORF">C1SCF055_LOCUS24599</name>
</gene>
<feature type="compositionally biased region" description="Basic residues" evidence="1">
    <location>
        <begin position="678"/>
        <end position="688"/>
    </location>
</feature>
<evidence type="ECO:0000256" key="1">
    <source>
        <dbReference type="SAM" id="MobiDB-lite"/>
    </source>
</evidence>
<dbReference type="EMBL" id="CAMXCT020002458">
    <property type="protein sequence ID" value="CAL1151661.1"/>
    <property type="molecule type" value="Genomic_DNA"/>
</dbReference>
<sequence>MFLREDAEMSATDIFVPSMWDEEYDVTHHVEWRKRELRCTPAIGFFAGQELLFVYDEHPERVTLCGEEKPCGRCPPDRKGSENFLRCCLQIALRPRKMSTLPTEALSKSALVPRAAHIAHGFSWPLDRPGFAEAAWKVETFLAGPVLVELHSFGLRLQFRLPADASFAELYHSSEVAFYQHGCQLPEFVLCTMDGSALLPRDPKRGMKQAVLRSSVEEWEEDETLLEEVAATGVFRPPVQLIVHDISGALVADLTMPGNTTASKCKAKLRDITWRHEPGECMNLVLSDGTVWKGVVPLKFSEDPDPSPAEFRLTLVWSSAFQFFAVPIGSGAKIIAGKGVFRETPEREHDVARVGFEVSLKQSPRAGASKLMKSHKRERGTSGSGIGKLVELLPGFQEDDAKEETSTSIHVFELGPEVVQLKINITSDGNQVGGSYYTTVVPLHVSSCVLRSFLSYQFLPGVKWPRLAVFRDKFREVAFKELKTYLQDNPNLEGIFQQWFNLDTKTDPRMPAGDLQSLISRFEQAYSDAVQDVYQPKICVSIIGTAFEVQRGTRQTCSIFVGEDVKTQAGPDLKALIASHKQQAAYIDSLHEEIRRFNTPSYRPLSVSQGIEAQSLPLSQAAGNERSVQATECTNAEPWGLPASAFQHGLLRISGSSAALHSISRPTRRPLTAATKSQRARRRSGGLF</sequence>
<name>A0A9P1G3L3_9DINO</name>
<reference evidence="2" key="1">
    <citation type="submission" date="2022-10" db="EMBL/GenBank/DDBJ databases">
        <authorList>
            <person name="Chen Y."/>
            <person name="Dougan E. K."/>
            <person name="Chan C."/>
            <person name="Rhodes N."/>
            <person name="Thang M."/>
        </authorList>
    </citation>
    <scope>NUCLEOTIDE SEQUENCE</scope>
</reference>
<dbReference type="OrthoDB" id="10575738at2759"/>
<proteinExistence type="predicted"/>
<dbReference type="EMBL" id="CAMXCT030002458">
    <property type="protein sequence ID" value="CAL4785598.1"/>
    <property type="molecule type" value="Genomic_DNA"/>
</dbReference>
<organism evidence="2">
    <name type="scientific">Cladocopium goreaui</name>
    <dbReference type="NCBI Taxonomy" id="2562237"/>
    <lineage>
        <taxon>Eukaryota</taxon>
        <taxon>Sar</taxon>
        <taxon>Alveolata</taxon>
        <taxon>Dinophyceae</taxon>
        <taxon>Suessiales</taxon>
        <taxon>Symbiodiniaceae</taxon>
        <taxon>Cladocopium</taxon>
    </lineage>
</organism>
<reference evidence="3" key="2">
    <citation type="submission" date="2024-04" db="EMBL/GenBank/DDBJ databases">
        <authorList>
            <person name="Chen Y."/>
            <person name="Shah S."/>
            <person name="Dougan E. K."/>
            <person name="Thang M."/>
            <person name="Chan C."/>
        </authorList>
    </citation>
    <scope>NUCLEOTIDE SEQUENCE [LARGE SCALE GENOMIC DNA]</scope>
</reference>
<dbReference type="Proteomes" id="UP001152797">
    <property type="component" value="Unassembled WGS sequence"/>
</dbReference>
<comment type="caution">
    <text evidence="2">The sequence shown here is derived from an EMBL/GenBank/DDBJ whole genome shotgun (WGS) entry which is preliminary data.</text>
</comment>
<evidence type="ECO:0000313" key="2">
    <source>
        <dbReference type="EMBL" id="CAI3998286.1"/>
    </source>
</evidence>
<evidence type="ECO:0000313" key="4">
    <source>
        <dbReference type="Proteomes" id="UP001152797"/>
    </source>
</evidence>
<accession>A0A9P1G3L3</accession>
<evidence type="ECO:0000313" key="3">
    <source>
        <dbReference type="EMBL" id="CAL1151661.1"/>
    </source>
</evidence>
<dbReference type="EMBL" id="CAMXCT010002458">
    <property type="protein sequence ID" value="CAI3998286.1"/>
    <property type="molecule type" value="Genomic_DNA"/>
</dbReference>
<protein>
    <submittedName>
        <fullName evidence="2">Uncharacterized protein</fullName>
    </submittedName>
</protein>
<feature type="region of interest" description="Disordered" evidence="1">
    <location>
        <begin position="661"/>
        <end position="688"/>
    </location>
</feature>